<keyword evidence="2" id="KW-0614">Plasmid</keyword>
<name>A0A517JLB7_STAAU</name>
<proteinExistence type="predicted"/>
<organism evidence="2">
    <name type="scientific">Staphylococcus aureus</name>
    <dbReference type="NCBI Taxonomy" id="1280"/>
    <lineage>
        <taxon>Bacteria</taxon>
        <taxon>Bacillati</taxon>
        <taxon>Bacillota</taxon>
        <taxon>Bacilli</taxon>
        <taxon>Bacillales</taxon>
        <taxon>Staphylococcaceae</taxon>
        <taxon>Staphylococcus</taxon>
    </lineage>
</organism>
<keyword evidence="1" id="KW-0812">Transmembrane</keyword>
<feature type="transmembrane region" description="Helical" evidence="1">
    <location>
        <begin position="119"/>
        <end position="141"/>
    </location>
</feature>
<keyword evidence="1" id="KW-1133">Transmembrane helix</keyword>
<sequence>MKNNIKDLTFSEIVGAIMLFSFGFRILFRGVFWIKEQGDVLDDSNFYLALHHVMPIWIWGILVGFAGLIIIVSSVFLASSDENNRCSWLLLVGGALTGILYFLMTSASVYHAINWLSTVHFAVMSTTGFIVAFIGGADIYARRK</sequence>
<dbReference type="AlphaFoldDB" id="A0A517JLB7"/>
<geneLocation type="plasmid" evidence="2">
    <name>pSALNBL118</name>
</geneLocation>
<feature type="transmembrane region" description="Helical" evidence="1">
    <location>
        <begin position="54"/>
        <end position="77"/>
    </location>
</feature>
<protein>
    <recommendedName>
        <fullName evidence="3">Phage protein</fullName>
    </recommendedName>
</protein>
<feature type="transmembrane region" description="Helical" evidence="1">
    <location>
        <begin position="89"/>
        <end position="113"/>
    </location>
</feature>
<reference evidence="2" key="1">
    <citation type="submission" date="2019-07" db="EMBL/GenBank/DDBJ databases">
        <title>Comparative genomics of plasmid bearing Staphylococcus aureus strains isolated from various retail meats.</title>
        <authorList>
            <person name="Neyaz L."/>
            <person name="Karki A.B."/>
            <person name="Fakhr M.K."/>
        </authorList>
    </citation>
    <scope>NUCLEOTIDE SEQUENCE</scope>
    <source>
        <strain evidence="2">B3-4A</strain>
        <plasmid evidence="2">pSALNBL118</plasmid>
    </source>
</reference>
<dbReference type="RefSeq" id="WP_145377473.1">
    <property type="nucleotide sequence ID" value="NZ_CP042014.1"/>
</dbReference>
<feature type="transmembrane region" description="Helical" evidence="1">
    <location>
        <begin position="12"/>
        <end position="34"/>
    </location>
</feature>
<evidence type="ECO:0008006" key="3">
    <source>
        <dbReference type="Google" id="ProtNLM"/>
    </source>
</evidence>
<evidence type="ECO:0000256" key="1">
    <source>
        <dbReference type="SAM" id="Phobius"/>
    </source>
</evidence>
<evidence type="ECO:0000313" key="2">
    <source>
        <dbReference type="EMBL" id="QDS42711.1"/>
    </source>
</evidence>
<gene>
    <name evidence="2" type="ORF">FP479_14145</name>
</gene>
<accession>A0A517JLB7</accession>
<dbReference type="EMBL" id="CP042014">
    <property type="protein sequence ID" value="QDS42711.1"/>
    <property type="molecule type" value="Genomic_DNA"/>
</dbReference>
<keyword evidence="1" id="KW-0472">Membrane</keyword>